<evidence type="ECO:0000313" key="6">
    <source>
        <dbReference type="RefSeq" id="XP_045550228.1"/>
    </source>
</evidence>
<dbReference type="Proteomes" id="UP001652741">
    <property type="component" value="Chromosome ssa14"/>
</dbReference>
<sequence>MARIQITLICLLLPCLFQDSLSKHVPHEGGHALQPRIQRDIKNVDLPVVLQGPITHVTDVDAILRKHNITLPNGYLGQCTVVNSCEGLKEQLEDTNRQLQEKTSHTIQLEQEVFRLKITVRQLRVKSATCGLETSDHIAKLQAQLEDKMSQLEQMSHDNGNLVLRITALTYEVNELQKKNTSTSTSTKITDLLSQLEEKNKQLQFKTEQLERNSRSAQRILEIIELQTQIWELEKTNHSQETLTQITVLQRQLEAKINELEGNSEGSDDSKIVVMMITLENEVTELQKRISELTEESKTKMTDLQRQLKEMNQQLIDKILQLPDNNTNTELTEEILALQNAINNLYIQISNLQKKTNAQHAELQKNLNNKEKQQEAWKKQLKGEDETSVQLIMKIISIMREQRDLQIQTTQQMQTTAAQITALLQQVQDKEDEIDRVQAENKDLQKQLKENNATCFSLENKYDRVRGELEDKINLLNSQNSGISKLVLSIVALNDEVKWLRTQIISPEAADKIDELQKQLEQKNRELKTKSNELQEKSSNGQRILRIIEVQNLIWEFQKGVATQSNIYQIAALQKELNDLTAEMEDKADDDSKLVLTITTLQSEVVNLQRMLSALSLSTAAQIVRLEKQLEDKKKQLAKLVEQSGMGPKMSNLENQISEIEKRIAELKEENPEAKIIELTTQLKESEKQLEENIKRLKKKDSNNSYLIMQILHLQRKLRDIQNAASQQFNENAADVTALQEQLEAREEESARCQAQNKDLEKRLGDKDAQCSGLQDRYDSLQDKLGSAMNKLDNVTGYNDKLVLEVWTLTNEVDDLKKRTVTSAAKINELQKLLDEKIKELAKKTQELEDNAPQPENVLRIIAIQNEILNLQKGVSNGTNFDQIAALENELDALIATIEEKNNGNCKQILQIIALQNQVTRLQRQELEFNQSSEAKIAELENQLQETRDQLNEKKDELKETDSRIPQLIAEIMGLRNKLTELERTLSELKQTSADKMEDLQSLLKQKSKQLEENTTQLRAVDAKNAEQILKIIELQKQMNEIQIEASKGKNEIASEISALQEQLEAREEESARCQAQNKDLEKRLGDKDAQCSGLQDRYDSLQDKLGSAMNKLDNVTGYNDKLVLEVWTLTNEVDDLKKRTVTSAAKINELQKLLDEKIKELAKKTQELEDNAPQPENVLRIIAIQNEILNLQKGVSNGTNFDQIAALENELDALIATIEEKNNGNCKQILQIIALQNQVTRLQRQEFEFNQSSEAKIAELENQLQETRDQLNEKKDELKETDSRIPQLIAEIMGLRNKLTELERTLSELKQTSADKMEDLQSLLKQKSKQLEENTTQLRAVDAKNAEQILKIIELQKQMNAIQIEASKGKDETASEIYALQEQLEAREEESARCQAQNKDLEKRLGDKDAQCSGLQDRYDSLQDELGSAMNKLDNVTGYNDKLVLEVWTLTNEVDDLKKRTVTSAAKINELQKLLDEKIKELAKKTQELEDNAPQPENVLRIIAIQNEILNLQKGVSNGTNFDQIAALENELDALIATIEEKNNGNCKQILQIIALQNQVTRLQRQELEFNQSSEAKIAELENQLQETRDQLNEKKDELKETDSRIPQLIAEIMGLRNKLTELERTLSELKQTSADKMEDLQSLLKQKSKQLEENTTQLRAVDAKNAEQILKIIELQKQMNEIQIEASKGKNEIASEISALQEQLEAREEESARCQAQNKDLEKRLGDKDAQCSGLQDRYDSLQDKLGSAMNKLDNVTGYNDKLVLEVWTLTNEVDDLKKRTVTSASKINELQKLLDEKIKELAKKTQELEDNAPQPENVLRIIAIQNEILNLQKGVSNGTNFDQIAALENELDALIATIEEKNNGNCKQILQIIALQNQVTRLQRQEFEFNQSSEAKIAELENQLQETRDQLNEKKDELKETDSRIPQLIAEIMGLRNKLTELERTLSELKQTSADKMEDLQSLLKQKSKQLEENTTQLRAVDAKNAEQILKIIELQKEMKAIQTEASKAKDKSASEISEIQKQLKAKEKLNARLDSKNRELEKFQKEIKMECDEIQHRCKEVQLQNDQNQEDLLKMQQQLQEKEAAFNRLQQQLRDSKDDNARLQGRNKGLQEENDKLKMNLQDLLVDPETIVHSTKVALDPDTAHPKIILSADETEMSVAQQRQNVPNNPGRYDLSLAALGKTGFNRGRNYWEVEVAGKTCYNIGVARGSANRKGQLKLKPAEGYWTIILTKQGVLKALAARPLDIQLHVLPQKFGILLDYKKGEVSFYNADTRSLLHTFTGNRFTDNLYPFFNNCLETNDEDAPIVLTRVGSVSWIQ</sequence>
<dbReference type="InterPro" id="IPR050143">
    <property type="entry name" value="TRIM/RBCC"/>
</dbReference>
<dbReference type="InterPro" id="IPR001870">
    <property type="entry name" value="B30.2/SPRY"/>
</dbReference>
<dbReference type="Pfam" id="PF13765">
    <property type="entry name" value="PRY"/>
    <property type="match status" value="1"/>
</dbReference>
<dbReference type="PRINTS" id="PR01407">
    <property type="entry name" value="BUTYPHLNCDUF"/>
</dbReference>
<feature type="coiled-coil region" evidence="1">
    <location>
        <begin position="1572"/>
        <end position="1754"/>
    </location>
</feature>
<feature type="coiled-coil region" evidence="1">
    <location>
        <begin position="736"/>
        <end position="791"/>
    </location>
</feature>
<evidence type="ECO:0000313" key="5">
    <source>
        <dbReference type="Proteomes" id="UP001652741"/>
    </source>
</evidence>
<evidence type="ECO:0000259" key="4">
    <source>
        <dbReference type="PROSITE" id="PS50188"/>
    </source>
</evidence>
<dbReference type="GeneID" id="106569441"/>
<name>A0ABM3CUI0_SALSA</name>
<feature type="coiled-coil region" evidence="1">
    <location>
        <begin position="189"/>
        <end position="387"/>
    </location>
</feature>
<dbReference type="InterPro" id="IPR043136">
    <property type="entry name" value="B30.2/SPRY_sf"/>
</dbReference>
<dbReference type="CDD" id="cd13733">
    <property type="entry name" value="SPRY_PRY_C-I_1"/>
    <property type="match status" value="1"/>
</dbReference>
<dbReference type="Gene3D" id="1.10.287.1490">
    <property type="match status" value="4"/>
</dbReference>
<feature type="coiled-coil region" evidence="1">
    <location>
        <begin position="413"/>
        <end position="461"/>
    </location>
</feature>
<dbReference type="InterPro" id="IPR006574">
    <property type="entry name" value="PRY"/>
</dbReference>
<dbReference type="SMART" id="SM00449">
    <property type="entry name" value="SPRY"/>
    <property type="match status" value="1"/>
</dbReference>
<keyword evidence="3" id="KW-0732">Signal</keyword>
<proteinExistence type="predicted"/>
<feature type="coiled-coil region" evidence="1">
    <location>
        <begin position="930"/>
        <end position="1112"/>
    </location>
</feature>
<accession>A0ABM3CUI0</accession>
<keyword evidence="1" id="KW-0175">Coiled coil</keyword>
<dbReference type="Pfam" id="PF00622">
    <property type="entry name" value="SPRY"/>
    <property type="match status" value="1"/>
</dbReference>
<feature type="domain" description="B30.2/SPRY" evidence="4">
    <location>
        <begin position="2121"/>
        <end position="2317"/>
    </location>
</feature>
<reference evidence="6" key="1">
    <citation type="submission" date="2025-08" db="UniProtKB">
        <authorList>
            <consortium name="RefSeq"/>
        </authorList>
    </citation>
    <scope>IDENTIFICATION</scope>
</reference>
<organism evidence="5 6">
    <name type="scientific">Salmo salar</name>
    <name type="common">Atlantic salmon</name>
    <dbReference type="NCBI Taxonomy" id="8030"/>
    <lineage>
        <taxon>Eukaryota</taxon>
        <taxon>Metazoa</taxon>
        <taxon>Chordata</taxon>
        <taxon>Craniata</taxon>
        <taxon>Vertebrata</taxon>
        <taxon>Euteleostomi</taxon>
        <taxon>Actinopterygii</taxon>
        <taxon>Neopterygii</taxon>
        <taxon>Teleostei</taxon>
        <taxon>Protacanthopterygii</taxon>
        <taxon>Salmoniformes</taxon>
        <taxon>Salmonidae</taxon>
        <taxon>Salmoninae</taxon>
        <taxon>Salmo</taxon>
    </lineage>
</organism>
<protein>
    <submittedName>
        <fullName evidence="6">Leucine-rich repeat-containing protein DDB_G0290503 isoform X1</fullName>
    </submittedName>
</protein>
<evidence type="ECO:0000256" key="1">
    <source>
        <dbReference type="SAM" id="Coils"/>
    </source>
</evidence>
<feature type="signal peptide" evidence="3">
    <location>
        <begin position="1"/>
        <end position="22"/>
    </location>
</feature>
<feature type="chain" id="PRO_5046098294" evidence="3">
    <location>
        <begin position="23"/>
        <end position="2322"/>
    </location>
</feature>
<feature type="coiled-coil region" evidence="1">
    <location>
        <begin position="506"/>
        <end position="540"/>
    </location>
</feature>
<dbReference type="InterPro" id="IPR003879">
    <property type="entry name" value="Butyrophylin_SPRY"/>
</dbReference>
<evidence type="ECO:0000256" key="2">
    <source>
        <dbReference type="SAM" id="MobiDB-lite"/>
    </source>
</evidence>
<dbReference type="Gene3D" id="2.60.120.920">
    <property type="match status" value="1"/>
</dbReference>
<dbReference type="RefSeq" id="XP_045550228.1">
    <property type="nucleotide sequence ID" value="XM_045694272.1"/>
</dbReference>
<feature type="coiled-coil region" evidence="1">
    <location>
        <begin position="82"/>
        <end position="112"/>
    </location>
</feature>
<keyword evidence="5" id="KW-1185">Reference proteome</keyword>
<dbReference type="PANTHER" id="PTHR24103">
    <property type="entry name" value="E3 UBIQUITIN-PROTEIN LIGASE TRIM"/>
    <property type="match status" value="1"/>
</dbReference>
<dbReference type="SMART" id="SM00589">
    <property type="entry name" value="PRY"/>
    <property type="match status" value="1"/>
</dbReference>
<dbReference type="InterPro" id="IPR003877">
    <property type="entry name" value="SPRY_dom"/>
</dbReference>
<dbReference type="PROSITE" id="PS50188">
    <property type="entry name" value="B302_SPRY"/>
    <property type="match status" value="1"/>
</dbReference>
<feature type="region of interest" description="Disordered" evidence="2">
    <location>
        <begin position="2096"/>
        <end position="2115"/>
    </location>
</feature>
<gene>
    <name evidence="6" type="primary">LOC106569441</name>
</gene>
<dbReference type="InterPro" id="IPR013320">
    <property type="entry name" value="ConA-like_dom_sf"/>
</dbReference>
<evidence type="ECO:0000256" key="3">
    <source>
        <dbReference type="SAM" id="SignalP"/>
    </source>
</evidence>
<feature type="coiled-coil region" evidence="1">
    <location>
        <begin position="1251"/>
        <end position="1433"/>
    </location>
</feature>
<feature type="coiled-coil region" evidence="1">
    <location>
        <begin position="623"/>
        <end position="703"/>
    </location>
</feature>
<dbReference type="SUPFAM" id="SSF57997">
    <property type="entry name" value="Tropomyosin"/>
    <property type="match status" value="3"/>
</dbReference>
<dbReference type="SUPFAM" id="SSF49899">
    <property type="entry name" value="Concanavalin A-like lectins/glucanases"/>
    <property type="match status" value="1"/>
</dbReference>